<evidence type="ECO:0000259" key="3">
    <source>
        <dbReference type="Pfam" id="PF00294"/>
    </source>
</evidence>
<sequence>MFDIITIGTATRDVFLTSPVFKVLRDKKHLSRIGFPTGEAQCLSLGGKIEINEPVFTTGGGATNAAVTFGRQGFKTAALIKVGRDESAENILKELQKEKIIPLATKEKAKTTAFSVIFLAPAGERTILVYRGASDDLKIKEIPFEKIDCRWAHISPGNTPYPVIKRLFNHFSKNKILIAFNPSRYFLDMGIKKLTPLLNKTKVAILNREEAASLTGVDYQKEKEIFKKLDTLLNKTKVAILNREEAASLTGVDYQKEKEIFKKLDKVIDGIAVMTESDKGVLVSDGKNIYKAGIFKGRLVDRTGAGDAFGSGFVAGLIHEIGNWKLEIGNLPPKAVEYAIRLGSANATSVIESIGAKEGILTRQEFEKSPRWKNLLIKVKNLR</sequence>
<evidence type="ECO:0000256" key="2">
    <source>
        <dbReference type="ARBA" id="ARBA00022777"/>
    </source>
</evidence>
<dbReference type="InterPro" id="IPR011611">
    <property type="entry name" value="PfkB_dom"/>
</dbReference>
<keyword evidence="2" id="KW-0418">Kinase</keyword>
<gene>
    <name evidence="4" type="ORF">COW77_00655</name>
</gene>
<evidence type="ECO:0000313" key="5">
    <source>
        <dbReference type="Proteomes" id="UP000229241"/>
    </source>
</evidence>
<feature type="domain" description="Carbohydrate kinase PfkB" evidence="3">
    <location>
        <begin position="225"/>
        <end position="359"/>
    </location>
</feature>
<keyword evidence="1" id="KW-0808">Transferase</keyword>
<dbReference type="Proteomes" id="UP000229241">
    <property type="component" value="Unassembled WGS sequence"/>
</dbReference>
<organism evidence="4 5">
    <name type="scientific">Candidatus Wolfebacteria bacterium CG18_big_fil_WC_8_21_14_2_50_39_7</name>
    <dbReference type="NCBI Taxonomy" id="1975071"/>
    <lineage>
        <taxon>Bacteria</taxon>
        <taxon>Candidatus Wolfeibacteriota</taxon>
    </lineage>
</organism>
<evidence type="ECO:0000256" key="1">
    <source>
        <dbReference type="ARBA" id="ARBA00022679"/>
    </source>
</evidence>
<dbReference type="Gene3D" id="3.40.1190.20">
    <property type="match status" value="2"/>
</dbReference>
<dbReference type="GO" id="GO:0016301">
    <property type="term" value="F:kinase activity"/>
    <property type="evidence" value="ECO:0007669"/>
    <property type="project" value="UniProtKB-KW"/>
</dbReference>
<proteinExistence type="predicted"/>
<reference evidence="4 5" key="1">
    <citation type="submission" date="2017-09" db="EMBL/GenBank/DDBJ databases">
        <title>Depth-based differentiation of microbial function through sediment-hosted aquifers and enrichment of novel symbionts in the deep terrestrial subsurface.</title>
        <authorList>
            <person name="Probst A.J."/>
            <person name="Ladd B."/>
            <person name="Jarett J.K."/>
            <person name="Geller-Mcgrath D.E."/>
            <person name="Sieber C.M."/>
            <person name="Emerson J.B."/>
            <person name="Anantharaman K."/>
            <person name="Thomas B.C."/>
            <person name="Malmstrom R."/>
            <person name="Stieglmeier M."/>
            <person name="Klingl A."/>
            <person name="Woyke T."/>
            <person name="Ryan C.M."/>
            <person name="Banfield J.F."/>
        </authorList>
    </citation>
    <scope>NUCLEOTIDE SEQUENCE [LARGE SCALE GENOMIC DNA]</scope>
    <source>
        <strain evidence="4">CG18_big_fil_WC_8_21_14_2_50_39_7</strain>
    </source>
</reference>
<dbReference type="EMBL" id="PCTX01000018">
    <property type="protein sequence ID" value="PIP92299.1"/>
    <property type="molecule type" value="Genomic_DNA"/>
</dbReference>
<name>A0A2H0EEL7_9BACT</name>
<dbReference type="PANTHER" id="PTHR10584">
    <property type="entry name" value="SUGAR KINASE"/>
    <property type="match status" value="1"/>
</dbReference>
<dbReference type="InterPro" id="IPR029056">
    <property type="entry name" value="Ribokinase-like"/>
</dbReference>
<dbReference type="AlphaFoldDB" id="A0A2H0EEL7"/>
<comment type="caution">
    <text evidence="4">The sequence shown here is derived from an EMBL/GenBank/DDBJ whole genome shotgun (WGS) entry which is preliminary data.</text>
</comment>
<dbReference type="SUPFAM" id="SSF53613">
    <property type="entry name" value="Ribokinase-like"/>
    <property type="match status" value="1"/>
</dbReference>
<evidence type="ECO:0000313" key="4">
    <source>
        <dbReference type="EMBL" id="PIP92299.1"/>
    </source>
</evidence>
<dbReference type="Pfam" id="PF00294">
    <property type="entry name" value="PfkB"/>
    <property type="match status" value="1"/>
</dbReference>
<dbReference type="PANTHER" id="PTHR10584:SF166">
    <property type="entry name" value="RIBOKINASE"/>
    <property type="match status" value="1"/>
</dbReference>
<protein>
    <recommendedName>
        <fullName evidence="3">Carbohydrate kinase PfkB domain-containing protein</fullName>
    </recommendedName>
</protein>
<accession>A0A2H0EEL7</accession>